<name>A0A0R0GHS6_SOYBN</name>
<dbReference type="EMBL" id="CM000847">
    <property type="protein sequence ID" value="KRH14331.1"/>
    <property type="molecule type" value="Genomic_DNA"/>
</dbReference>
<dbReference type="InParanoid" id="A0A0R0GHS6"/>
<feature type="transmembrane region" description="Helical" evidence="1">
    <location>
        <begin position="25"/>
        <end position="49"/>
    </location>
</feature>
<evidence type="ECO:0000313" key="4">
    <source>
        <dbReference type="Proteomes" id="UP000008827"/>
    </source>
</evidence>
<organism evidence="2">
    <name type="scientific">Glycine max</name>
    <name type="common">Soybean</name>
    <name type="synonym">Glycine hispida</name>
    <dbReference type="NCBI Taxonomy" id="3847"/>
    <lineage>
        <taxon>Eukaryota</taxon>
        <taxon>Viridiplantae</taxon>
        <taxon>Streptophyta</taxon>
        <taxon>Embryophyta</taxon>
        <taxon>Tracheophyta</taxon>
        <taxon>Spermatophyta</taxon>
        <taxon>Magnoliopsida</taxon>
        <taxon>eudicotyledons</taxon>
        <taxon>Gunneridae</taxon>
        <taxon>Pentapetalae</taxon>
        <taxon>rosids</taxon>
        <taxon>fabids</taxon>
        <taxon>Fabales</taxon>
        <taxon>Fabaceae</taxon>
        <taxon>Papilionoideae</taxon>
        <taxon>50 kb inversion clade</taxon>
        <taxon>NPAAA clade</taxon>
        <taxon>indigoferoid/millettioid clade</taxon>
        <taxon>Phaseoleae</taxon>
        <taxon>Glycine</taxon>
        <taxon>Glycine subgen. Soja</taxon>
    </lineage>
</organism>
<keyword evidence="1" id="KW-1133">Transmembrane helix</keyword>
<feature type="transmembrane region" description="Helical" evidence="1">
    <location>
        <begin position="55"/>
        <end position="71"/>
    </location>
</feature>
<dbReference type="STRING" id="3847.A0A0R0GHS6"/>
<accession>A0A0R0GHS6</accession>
<evidence type="ECO:0000256" key="1">
    <source>
        <dbReference type="SAM" id="Phobius"/>
    </source>
</evidence>
<reference evidence="3" key="2">
    <citation type="submission" date="2018-02" db="UniProtKB">
        <authorList>
            <consortium name="EnsemblPlants"/>
        </authorList>
    </citation>
    <scope>IDENTIFICATION</scope>
    <source>
        <strain evidence="3">Williams 82</strain>
    </source>
</reference>
<feature type="transmembrane region" description="Helical" evidence="1">
    <location>
        <begin position="106"/>
        <end position="125"/>
    </location>
</feature>
<keyword evidence="1" id="KW-0472">Membrane</keyword>
<dbReference type="OrthoDB" id="542764at2759"/>
<evidence type="ECO:0000313" key="2">
    <source>
        <dbReference type="EMBL" id="KRH14331.1"/>
    </source>
</evidence>
<dbReference type="EnsemblPlants" id="KRH14331">
    <property type="protein sequence ID" value="KRH14331"/>
    <property type="gene ID" value="GLYMA_14G019800"/>
</dbReference>
<dbReference type="Gramene" id="KRH14331">
    <property type="protein sequence ID" value="KRH14331"/>
    <property type="gene ID" value="GLYMA_14G019800"/>
</dbReference>
<dbReference type="Proteomes" id="UP000008827">
    <property type="component" value="Chromosome 14"/>
</dbReference>
<dbReference type="PaxDb" id="3847-GLYMA14G02320.2"/>
<sequence>MYDYSLATEKIARHSLAPHTDNNIIVIYLFILIGPLFLSTTLLILFLYLLLLKPLFIFLHALPHLLALFPSKLQRKPTNNPRLLTIIDPILLFYGVATTSCFDTQTLIVTVSVLAAVALSLFLGLKGDPVPCERCAGNI</sequence>
<reference evidence="2 3" key="1">
    <citation type="journal article" date="2010" name="Nature">
        <title>Genome sequence of the palaeopolyploid soybean.</title>
        <authorList>
            <person name="Schmutz J."/>
            <person name="Cannon S.B."/>
            <person name="Schlueter J."/>
            <person name="Ma J."/>
            <person name="Mitros T."/>
            <person name="Nelson W."/>
            <person name="Hyten D.L."/>
            <person name="Song Q."/>
            <person name="Thelen J.J."/>
            <person name="Cheng J."/>
            <person name="Xu D."/>
            <person name="Hellsten U."/>
            <person name="May G.D."/>
            <person name="Yu Y."/>
            <person name="Sakurai T."/>
            <person name="Umezawa T."/>
            <person name="Bhattacharyya M.K."/>
            <person name="Sandhu D."/>
            <person name="Valliyodan B."/>
            <person name="Lindquist E."/>
            <person name="Peto M."/>
            <person name="Grant D."/>
            <person name="Shu S."/>
            <person name="Goodstein D."/>
            <person name="Barry K."/>
            <person name="Futrell-Griggs M."/>
            <person name="Abernathy B."/>
            <person name="Du J."/>
            <person name="Tian Z."/>
            <person name="Zhu L."/>
            <person name="Gill N."/>
            <person name="Joshi T."/>
            <person name="Libault M."/>
            <person name="Sethuraman A."/>
            <person name="Zhang X.-C."/>
            <person name="Shinozaki K."/>
            <person name="Nguyen H.T."/>
            <person name="Wing R.A."/>
            <person name="Cregan P."/>
            <person name="Specht J."/>
            <person name="Grimwood J."/>
            <person name="Rokhsar D."/>
            <person name="Stacey G."/>
            <person name="Shoemaker R.C."/>
            <person name="Jackson S.A."/>
        </authorList>
    </citation>
    <scope>NUCLEOTIDE SEQUENCE [LARGE SCALE GENOMIC DNA]</scope>
    <source>
        <strain evidence="3">cv. Williams 82</strain>
        <tissue evidence="2">Callus</tissue>
    </source>
</reference>
<proteinExistence type="predicted"/>
<protein>
    <submittedName>
        <fullName evidence="2 3">Uncharacterized protein</fullName>
    </submittedName>
</protein>
<evidence type="ECO:0000313" key="3">
    <source>
        <dbReference type="EnsemblPlants" id="KRH14331"/>
    </source>
</evidence>
<reference evidence="2" key="3">
    <citation type="submission" date="2018-07" db="EMBL/GenBank/DDBJ databases">
        <title>WGS assembly of Glycine max.</title>
        <authorList>
            <person name="Schmutz J."/>
            <person name="Cannon S."/>
            <person name="Schlueter J."/>
            <person name="Ma J."/>
            <person name="Mitros T."/>
            <person name="Nelson W."/>
            <person name="Hyten D."/>
            <person name="Song Q."/>
            <person name="Thelen J."/>
            <person name="Cheng J."/>
            <person name="Xu D."/>
            <person name="Hellsten U."/>
            <person name="May G."/>
            <person name="Yu Y."/>
            <person name="Sakurai T."/>
            <person name="Umezawa T."/>
            <person name="Bhattacharyya M."/>
            <person name="Sandhu D."/>
            <person name="Valliyodan B."/>
            <person name="Lindquist E."/>
            <person name="Peto M."/>
            <person name="Grant D."/>
            <person name="Shu S."/>
            <person name="Goodstein D."/>
            <person name="Barry K."/>
            <person name="Futrell-Griggs M."/>
            <person name="Abernathy B."/>
            <person name="Du J."/>
            <person name="Tian Z."/>
            <person name="Zhu L."/>
            <person name="Gill N."/>
            <person name="Joshi T."/>
            <person name="Libault M."/>
            <person name="Sethuraman A."/>
            <person name="Zhang X."/>
            <person name="Shinozaki K."/>
            <person name="Nguyen H."/>
            <person name="Wing R."/>
            <person name="Cregan P."/>
            <person name="Specht J."/>
            <person name="Grimwood J."/>
            <person name="Rokhsar D."/>
            <person name="Stacey G."/>
            <person name="Shoemaker R."/>
            <person name="Jackson S."/>
        </authorList>
    </citation>
    <scope>NUCLEOTIDE SEQUENCE</scope>
    <source>
        <tissue evidence="2">Callus</tissue>
    </source>
</reference>
<gene>
    <name evidence="2" type="ORF">GLYMA_14G019800</name>
</gene>
<keyword evidence="4" id="KW-1185">Reference proteome</keyword>
<dbReference type="AlphaFoldDB" id="A0A0R0GHS6"/>
<keyword evidence="1" id="KW-0812">Transmembrane</keyword>